<comment type="caution">
    <text evidence="1">The sequence shown here is derived from an EMBL/GenBank/DDBJ whole genome shotgun (WGS) entry which is preliminary data.</text>
</comment>
<reference evidence="1 2" key="1">
    <citation type="submission" date="2022-05" db="EMBL/GenBank/DDBJ databases">
        <authorList>
            <consortium name="Genoscope - CEA"/>
            <person name="William W."/>
        </authorList>
    </citation>
    <scope>NUCLEOTIDE SEQUENCE [LARGE SCALE GENOMIC DNA]</scope>
</reference>
<name>A0ABN8R1J5_9CNID</name>
<sequence>MNFFIAIMNDVLMNAKTCASENELYDLLDENWSQKEGENKRIFDAISESIKQQKGNEEIVKMTKTEIRNCGENPNKKWVVNFDAISKAIIASREDILENLTEKRFNANTRRKCLFDKISDSILKTFTSSEEHKIQKELRSSHSQHTHRKVRFSEDVIKCQFQKLQKQKKFLFQRLDEIIQGHSDEEDKF</sequence>
<accession>A0ABN8R1J5</accession>
<evidence type="ECO:0000313" key="2">
    <source>
        <dbReference type="Proteomes" id="UP001159405"/>
    </source>
</evidence>
<organism evidence="1 2">
    <name type="scientific">Porites lobata</name>
    <dbReference type="NCBI Taxonomy" id="104759"/>
    <lineage>
        <taxon>Eukaryota</taxon>
        <taxon>Metazoa</taxon>
        <taxon>Cnidaria</taxon>
        <taxon>Anthozoa</taxon>
        <taxon>Hexacorallia</taxon>
        <taxon>Scleractinia</taxon>
        <taxon>Fungiina</taxon>
        <taxon>Poritidae</taxon>
        <taxon>Porites</taxon>
    </lineage>
</organism>
<dbReference type="Proteomes" id="UP001159405">
    <property type="component" value="Unassembled WGS sequence"/>
</dbReference>
<proteinExistence type="predicted"/>
<keyword evidence="2" id="KW-1185">Reference proteome</keyword>
<protein>
    <submittedName>
        <fullName evidence="1">Uncharacterized protein</fullName>
    </submittedName>
</protein>
<evidence type="ECO:0000313" key="1">
    <source>
        <dbReference type="EMBL" id="CAH3171915.1"/>
    </source>
</evidence>
<gene>
    <name evidence="1" type="ORF">PLOB_00012231</name>
</gene>
<dbReference type="EMBL" id="CALNXK010000168">
    <property type="protein sequence ID" value="CAH3171915.1"/>
    <property type="molecule type" value="Genomic_DNA"/>
</dbReference>